<dbReference type="Gene3D" id="3.30.1340.10">
    <property type="entry name" value="HPr-like"/>
    <property type="match status" value="1"/>
</dbReference>
<keyword evidence="4" id="KW-0598">Phosphotransferase system</keyword>
<protein>
    <recommendedName>
        <fullName evidence="6">HPr domain-containing protein</fullName>
    </recommendedName>
</protein>
<organism evidence="7 8">
    <name type="scientific">Labrys miyagiensis</name>
    <dbReference type="NCBI Taxonomy" id="346912"/>
    <lineage>
        <taxon>Bacteria</taxon>
        <taxon>Pseudomonadati</taxon>
        <taxon>Pseudomonadota</taxon>
        <taxon>Alphaproteobacteria</taxon>
        <taxon>Hyphomicrobiales</taxon>
        <taxon>Xanthobacteraceae</taxon>
        <taxon>Labrys</taxon>
    </lineage>
</organism>
<dbReference type="InterPro" id="IPR000032">
    <property type="entry name" value="HPr-like"/>
</dbReference>
<feature type="compositionally biased region" description="Polar residues" evidence="5">
    <location>
        <begin position="35"/>
        <end position="44"/>
    </location>
</feature>
<evidence type="ECO:0000256" key="1">
    <source>
        <dbReference type="ARBA" id="ARBA00004496"/>
    </source>
</evidence>
<evidence type="ECO:0000256" key="2">
    <source>
        <dbReference type="ARBA" id="ARBA00010736"/>
    </source>
</evidence>
<dbReference type="CDD" id="cd00367">
    <property type="entry name" value="PTS-HPr_like"/>
    <property type="match status" value="1"/>
</dbReference>
<dbReference type="EMBL" id="BSPC01000069">
    <property type="protein sequence ID" value="GLS23207.1"/>
    <property type="molecule type" value="Genomic_DNA"/>
</dbReference>
<dbReference type="InterPro" id="IPR035895">
    <property type="entry name" value="HPr-like_sf"/>
</dbReference>
<comment type="subcellular location">
    <subcellularLocation>
        <location evidence="1">Cytoplasm</location>
    </subcellularLocation>
</comment>
<evidence type="ECO:0000313" key="8">
    <source>
        <dbReference type="Proteomes" id="UP001156882"/>
    </source>
</evidence>
<dbReference type="PANTHER" id="PTHR33705:SF2">
    <property type="entry name" value="PHOSPHOCARRIER PROTEIN NPR"/>
    <property type="match status" value="1"/>
</dbReference>
<feature type="domain" description="HPr" evidence="6">
    <location>
        <begin position="64"/>
        <end position="151"/>
    </location>
</feature>
<sequence>MVAPVAYTNPWAKCWGSSAPAGCAPIQMQAEISSLHGQQMQAGSTDEEPCLEPDSAPAPTTEGGIVRILPIINNKGLHARASAKFVQTAEGFDADVRVTRCGETVGGQSIMGLMMLAAARGTTIVVETSGKDARPCMDALEALLADKFGEEA</sequence>
<dbReference type="PROSITE" id="PS00369">
    <property type="entry name" value="PTS_HPR_HIS"/>
    <property type="match status" value="1"/>
</dbReference>
<evidence type="ECO:0000259" key="6">
    <source>
        <dbReference type="PROSITE" id="PS51350"/>
    </source>
</evidence>
<accession>A0ABQ6CSB4</accession>
<dbReference type="InterPro" id="IPR050399">
    <property type="entry name" value="HPr"/>
</dbReference>
<keyword evidence="3" id="KW-0963">Cytoplasm</keyword>
<comment type="caution">
    <text evidence="7">The sequence shown here is derived from an EMBL/GenBank/DDBJ whole genome shotgun (WGS) entry which is preliminary data.</text>
</comment>
<feature type="region of interest" description="Disordered" evidence="5">
    <location>
        <begin position="35"/>
        <end position="62"/>
    </location>
</feature>
<evidence type="ECO:0000256" key="5">
    <source>
        <dbReference type="SAM" id="MobiDB-lite"/>
    </source>
</evidence>
<dbReference type="Pfam" id="PF00381">
    <property type="entry name" value="PTS-HPr"/>
    <property type="match status" value="1"/>
</dbReference>
<keyword evidence="8" id="KW-1185">Reference proteome</keyword>
<proteinExistence type="inferred from homology"/>
<name>A0ABQ6CSB4_9HYPH</name>
<dbReference type="NCBIfam" id="TIGR01003">
    <property type="entry name" value="PTS_HPr_family"/>
    <property type="match status" value="1"/>
</dbReference>
<dbReference type="PANTHER" id="PTHR33705">
    <property type="entry name" value="PHOSPHOCARRIER PROTEIN HPR"/>
    <property type="match status" value="1"/>
</dbReference>
<dbReference type="SUPFAM" id="SSF55594">
    <property type="entry name" value="HPr-like"/>
    <property type="match status" value="1"/>
</dbReference>
<dbReference type="PRINTS" id="PR00107">
    <property type="entry name" value="PHOSPHOCPHPR"/>
</dbReference>
<evidence type="ECO:0000313" key="7">
    <source>
        <dbReference type="EMBL" id="GLS23207.1"/>
    </source>
</evidence>
<dbReference type="InterPro" id="IPR001020">
    <property type="entry name" value="PTS_HPr_His_P_site"/>
</dbReference>
<dbReference type="PROSITE" id="PS51350">
    <property type="entry name" value="PTS_HPR_DOM"/>
    <property type="match status" value="1"/>
</dbReference>
<dbReference type="Proteomes" id="UP001156882">
    <property type="component" value="Unassembled WGS sequence"/>
</dbReference>
<evidence type="ECO:0000256" key="4">
    <source>
        <dbReference type="ARBA" id="ARBA00022683"/>
    </source>
</evidence>
<gene>
    <name evidence="7" type="ORF">GCM10007874_62270</name>
</gene>
<reference evidence="8" key="1">
    <citation type="journal article" date="2019" name="Int. J. Syst. Evol. Microbiol.">
        <title>The Global Catalogue of Microorganisms (GCM) 10K type strain sequencing project: providing services to taxonomists for standard genome sequencing and annotation.</title>
        <authorList>
            <consortium name="The Broad Institute Genomics Platform"/>
            <consortium name="The Broad Institute Genome Sequencing Center for Infectious Disease"/>
            <person name="Wu L."/>
            <person name="Ma J."/>
        </authorList>
    </citation>
    <scope>NUCLEOTIDE SEQUENCE [LARGE SCALE GENOMIC DNA]</scope>
    <source>
        <strain evidence="8">NBRC 101365</strain>
    </source>
</reference>
<comment type="similarity">
    <text evidence="2">Belongs to the HPr family.</text>
</comment>
<evidence type="ECO:0000256" key="3">
    <source>
        <dbReference type="ARBA" id="ARBA00022490"/>
    </source>
</evidence>